<reference evidence="2" key="2">
    <citation type="submission" date="2005-04" db="EMBL/GenBank/DDBJ databases">
        <authorList>
            <person name="Buell C.R."/>
            <person name="Wing R.A."/>
            <person name="McCombie W.A."/>
            <person name="Ouyang S."/>
        </authorList>
    </citation>
    <scope>NUCLEOTIDE SEQUENCE</scope>
</reference>
<accession>Q2QY09</accession>
<feature type="compositionally biased region" description="Gly residues" evidence="1">
    <location>
        <begin position="231"/>
        <end position="245"/>
    </location>
</feature>
<protein>
    <submittedName>
        <fullName evidence="2">Retrotransposon protein, putative, Ty3-gypsy subclass</fullName>
    </submittedName>
</protein>
<feature type="compositionally biased region" description="Basic and acidic residues" evidence="1">
    <location>
        <begin position="184"/>
        <end position="201"/>
    </location>
</feature>
<name>Q2QY09_ORYSJ</name>
<evidence type="ECO:0000256" key="1">
    <source>
        <dbReference type="SAM" id="MobiDB-lite"/>
    </source>
</evidence>
<feature type="compositionally biased region" description="Basic residues" evidence="1">
    <location>
        <begin position="163"/>
        <end position="183"/>
    </location>
</feature>
<gene>
    <name evidence="2" type="ordered locus">LOC_Os12g04250</name>
</gene>
<evidence type="ECO:0000313" key="2">
    <source>
        <dbReference type="EMBL" id="ABA95761.1"/>
    </source>
</evidence>
<feature type="region of interest" description="Disordered" evidence="1">
    <location>
        <begin position="297"/>
        <end position="339"/>
    </location>
</feature>
<feature type="compositionally biased region" description="Polar residues" evidence="1">
    <location>
        <begin position="65"/>
        <end position="78"/>
    </location>
</feature>
<reference evidence="2" key="1">
    <citation type="journal article" date="2005" name="BMC Biol.">
        <title>The sequence of rice chromosomes 11 and 12, rich in disease resistance genes and recent gene duplications.</title>
        <authorList>
            <consortium name="The rice chromosomes 11 and 12 sequencing consortia"/>
        </authorList>
    </citation>
    <scope>NUCLEOTIDE SEQUENCE [LARGE SCALE GENOMIC DNA]</scope>
</reference>
<dbReference type="AlphaFoldDB" id="Q2QY09"/>
<feature type="compositionally biased region" description="Basic residues" evidence="1">
    <location>
        <begin position="324"/>
        <end position="339"/>
    </location>
</feature>
<dbReference type="EMBL" id="DP000011">
    <property type="protein sequence ID" value="ABA95761.1"/>
    <property type="molecule type" value="Genomic_DNA"/>
</dbReference>
<reference evidence="2" key="3">
    <citation type="submission" date="2006-01" db="EMBL/GenBank/DDBJ databases">
        <authorList>
            <person name="Buell R."/>
        </authorList>
    </citation>
    <scope>NUCLEOTIDE SEQUENCE</scope>
</reference>
<feature type="compositionally biased region" description="Basic and acidic residues" evidence="1">
    <location>
        <begin position="297"/>
        <end position="312"/>
    </location>
</feature>
<sequence>MARCLEHAARHDTKRSNTIIIPSTELVVDKGQISSKHGTSEQIEERPAADVIKGAGADRRVPRVSDTQGVGAQWSRSTAAGAAPWTRTTTGPRAAAQIGKKGGGWLAGQPDKAAAAQGWTAERRWRTRGSGGAVRQGEAAAGCPALPVATLARSAAAMNRPDGHRRRRRVTSRPGKRSAKGRKREREGSAHREAKWRKEAVGGEQGDGGRLGMTVGRRSGDGLGKRSGRRGAVGRGGAVGSGGMAGQDDARRREAEVARVGGGSSATARLQGGRMDVGVQRGVTKLVVAAAQCGDSGKRRLEARRRAADARARAGSTGEGARSSGRRGKRKRRARGCFI</sequence>
<organism evidence="2">
    <name type="scientific">Oryza sativa subsp. japonica</name>
    <name type="common">Rice</name>
    <dbReference type="NCBI Taxonomy" id="39947"/>
    <lineage>
        <taxon>Eukaryota</taxon>
        <taxon>Viridiplantae</taxon>
        <taxon>Streptophyta</taxon>
        <taxon>Embryophyta</taxon>
        <taxon>Tracheophyta</taxon>
        <taxon>Spermatophyta</taxon>
        <taxon>Magnoliopsida</taxon>
        <taxon>Liliopsida</taxon>
        <taxon>Poales</taxon>
        <taxon>Poaceae</taxon>
        <taxon>BOP clade</taxon>
        <taxon>Oryzoideae</taxon>
        <taxon>Oryzeae</taxon>
        <taxon>Oryzinae</taxon>
        <taxon>Oryza</taxon>
        <taxon>Oryza sativa</taxon>
    </lineage>
</organism>
<feature type="region of interest" description="Disordered" evidence="1">
    <location>
        <begin position="52"/>
        <end position="97"/>
    </location>
</feature>
<feature type="compositionally biased region" description="Low complexity" evidence="1">
    <location>
        <begin position="313"/>
        <end position="323"/>
    </location>
</feature>
<feature type="region of interest" description="Disordered" evidence="1">
    <location>
        <begin position="155"/>
        <end position="254"/>
    </location>
</feature>
<proteinExistence type="predicted"/>